<keyword evidence="3 4" id="KW-0418">Kinase</keyword>
<dbReference type="InterPro" id="IPR018197">
    <property type="entry name" value="Glycerate_kinase_RE-like"/>
</dbReference>
<dbReference type="InterPro" id="IPR004381">
    <property type="entry name" value="Glycerate_kinase"/>
</dbReference>
<sequence length="405" mass="42579">MKISLFLLHGEKNVKIVIAPDSFKESLSAKDVAIAIKQGFSRYLPNAQYCCIPMADGGEGTVTSLVDATQGRFISTQVCSPLGKQVTATWGLLGDNTTAVIEMAQASGLHLIPSSQRDPNLTTSYGTGELINAALEMGVKKIILGLGGSATNDAGAGMMQALGLGLNDKFGASLPFGGLSLAQLYSIDITKLNPKLKQIEIQIACDVTNPLCGESGASAIFGPQKGATQEDIAQLDNALHHFGTYLEKMTQRSLINIAGSGAAGGLALPLLAFTQATLSKGVELVAKTVELERHFIDADLVITGEGRMDSQSAQGKTPTGVAKLAKKYHLPVIALVGGYLPDYDVVHQQGIDAVFSIVPGISTLADALNNAQKNLNETAYNVARFYALATRHTSSCSVVDCTHSR</sequence>
<dbReference type="Gene3D" id="3.40.50.10350">
    <property type="entry name" value="Glycerate kinase, domain 1"/>
    <property type="match status" value="1"/>
</dbReference>
<keyword evidence="6" id="KW-1185">Reference proteome</keyword>
<dbReference type="InterPro" id="IPR036129">
    <property type="entry name" value="Glycerate_kinase_sf"/>
</dbReference>
<dbReference type="PIRSF" id="PIRSF006078">
    <property type="entry name" value="GlxK"/>
    <property type="match status" value="1"/>
</dbReference>
<evidence type="ECO:0000256" key="3">
    <source>
        <dbReference type="ARBA" id="ARBA00022777"/>
    </source>
</evidence>
<proteinExistence type="inferred from homology"/>
<dbReference type="EMBL" id="JADSJP010000012">
    <property type="protein sequence ID" value="MBG2879361.1"/>
    <property type="molecule type" value="Genomic_DNA"/>
</dbReference>
<dbReference type="SUPFAM" id="SSF110738">
    <property type="entry name" value="Glycerate kinase I"/>
    <property type="match status" value="1"/>
</dbReference>
<evidence type="ECO:0000313" key="5">
    <source>
        <dbReference type="EMBL" id="MBG2879361.1"/>
    </source>
</evidence>
<evidence type="ECO:0000256" key="1">
    <source>
        <dbReference type="ARBA" id="ARBA00006284"/>
    </source>
</evidence>
<dbReference type="Proteomes" id="UP000614721">
    <property type="component" value="Unassembled WGS sequence"/>
</dbReference>
<evidence type="ECO:0000256" key="4">
    <source>
        <dbReference type="PIRNR" id="PIRNR006078"/>
    </source>
</evidence>
<comment type="caution">
    <text evidence="5">The sequence shown here is derived from an EMBL/GenBank/DDBJ whole genome shotgun (WGS) entry which is preliminary data.</text>
</comment>
<dbReference type="Pfam" id="PF02595">
    <property type="entry name" value="Gly_kinase"/>
    <property type="match status" value="1"/>
</dbReference>
<comment type="similarity">
    <text evidence="1 4">Belongs to the glycerate kinase type-1 family.</text>
</comment>
<name>A0ABS0IUL7_9GAMM</name>
<protein>
    <submittedName>
        <fullName evidence="5">Glycerate kinase</fullName>
    </submittedName>
</protein>
<dbReference type="Gene3D" id="3.90.1510.10">
    <property type="entry name" value="Glycerate kinase, domain 2"/>
    <property type="match status" value="1"/>
</dbReference>
<dbReference type="NCBIfam" id="TIGR00045">
    <property type="entry name" value="glycerate kinase"/>
    <property type="match status" value="1"/>
</dbReference>
<dbReference type="PANTHER" id="PTHR21599:SF0">
    <property type="entry name" value="GLYCERATE KINASE"/>
    <property type="match status" value="1"/>
</dbReference>
<organism evidence="5 6">
    <name type="scientific">Proteus alimentorum</name>
    <dbReference type="NCBI Taxonomy" id="1973495"/>
    <lineage>
        <taxon>Bacteria</taxon>
        <taxon>Pseudomonadati</taxon>
        <taxon>Pseudomonadota</taxon>
        <taxon>Gammaproteobacteria</taxon>
        <taxon>Enterobacterales</taxon>
        <taxon>Morganellaceae</taxon>
        <taxon>Proteus</taxon>
    </lineage>
</organism>
<keyword evidence="2 4" id="KW-0808">Transferase</keyword>
<evidence type="ECO:0000256" key="2">
    <source>
        <dbReference type="ARBA" id="ARBA00022679"/>
    </source>
</evidence>
<dbReference type="RefSeq" id="WP_196567551.1">
    <property type="nucleotide sequence ID" value="NZ_JADRYY010000018.1"/>
</dbReference>
<dbReference type="GO" id="GO:0016301">
    <property type="term" value="F:kinase activity"/>
    <property type="evidence" value="ECO:0007669"/>
    <property type="project" value="UniProtKB-KW"/>
</dbReference>
<evidence type="ECO:0000313" key="6">
    <source>
        <dbReference type="Proteomes" id="UP000614721"/>
    </source>
</evidence>
<dbReference type="InterPro" id="IPR018193">
    <property type="entry name" value="Glyc_kinase_flavodox-like_fold"/>
</dbReference>
<dbReference type="PANTHER" id="PTHR21599">
    <property type="entry name" value="GLYCERATE KINASE"/>
    <property type="match status" value="1"/>
</dbReference>
<reference evidence="5 6" key="1">
    <citation type="submission" date="2020-11" db="EMBL/GenBank/DDBJ databases">
        <title>Enhanced detection system for hospital associated transmission using whole genome sequencing surveillance.</title>
        <authorList>
            <person name="Harrison L.H."/>
            <person name="Van Tyne D."/>
            <person name="Marsh J.W."/>
            <person name="Griffith M.P."/>
            <person name="Snyder D.J."/>
            <person name="Cooper V.S."/>
            <person name="Mustapha M."/>
        </authorList>
    </citation>
    <scope>NUCLEOTIDE SEQUENCE [LARGE SCALE GENOMIC DNA]</scope>
    <source>
        <strain evidence="5 6">PR00075</strain>
    </source>
</reference>
<accession>A0ABS0IUL7</accession>
<gene>
    <name evidence="5" type="ORF">I4902_08785</name>
</gene>